<proteinExistence type="predicted"/>
<protein>
    <submittedName>
        <fullName evidence="1">Uncharacterized protein</fullName>
    </submittedName>
</protein>
<sequence>MGILQANRHPNLVCIFREQPKLFTSEERKVAFMQNKINLRKRWIGQMRPYFLFLKNALSPDPDQQKQRVFITDWMKSL</sequence>
<organism evidence="1 2">
    <name type="scientific">Bacillus swezeyi</name>
    <dbReference type="NCBI Taxonomy" id="1925020"/>
    <lineage>
        <taxon>Bacteria</taxon>
        <taxon>Bacillati</taxon>
        <taxon>Bacillota</taxon>
        <taxon>Bacilli</taxon>
        <taxon>Bacillales</taxon>
        <taxon>Bacillaceae</taxon>
        <taxon>Bacillus</taxon>
    </lineage>
</organism>
<dbReference type="Proteomes" id="UP000324326">
    <property type="component" value="Unassembled WGS sequence"/>
</dbReference>
<dbReference type="AlphaFoldDB" id="A0A5M8RLM6"/>
<dbReference type="EMBL" id="QSND01000005">
    <property type="protein sequence ID" value="KAA6447754.1"/>
    <property type="molecule type" value="Genomic_DNA"/>
</dbReference>
<name>A0A5M8RLM6_9BACI</name>
<gene>
    <name evidence="1" type="ORF">DX927_21130</name>
</gene>
<comment type="caution">
    <text evidence="1">The sequence shown here is derived from an EMBL/GenBank/DDBJ whole genome shotgun (WGS) entry which is preliminary data.</text>
</comment>
<evidence type="ECO:0000313" key="2">
    <source>
        <dbReference type="Proteomes" id="UP000324326"/>
    </source>
</evidence>
<reference evidence="1 2" key="1">
    <citation type="submission" date="2018-08" db="EMBL/GenBank/DDBJ databases">
        <title>Bacillus phenotypic plasticity.</title>
        <authorList>
            <person name="Hurtado E."/>
        </authorList>
    </citation>
    <scope>NUCLEOTIDE SEQUENCE [LARGE SCALE GENOMIC DNA]</scope>
    <source>
        <strain evidence="1 2">427</strain>
    </source>
</reference>
<evidence type="ECO:0000313" key="1">
    <source>
        <dbReference type="EMBL" id="KAA6447754.1"/>
    </source>
</evidence>
<accession>A0A5M8RLM6</accession>